<protein>
    <submittedName>
        <fullName evidence="1">DNRLRE domain-containing protein</fullName>
    </submittedName>
</protein>
<proteinExistence type="predicted"/>
<dbReference type="AlphaFoldDB" id="A0A7C1NUJ0"/>
<organism evidence="1">
    <name type="scientific">candidate division WOR-3 bacterium</name>
    <dbReference type="NCBI Taxonomy" id="2052148"/>
    <lineage>
        <taxon>Bacteria</taxon>
        <taxon>Bacteria division WOR-3</taxon>
    </lineage>
</organism>
<sequence length="367" mass="41379">MKFFFPLTLLLVACNTLPVGFDQLTTLPESGMLELLPDSFDCYSRHVPLGYADWLLLGRDEQYESRVLLKFPLKDSALDSVTGVRLILHPIDSTPVTFVCRACSTEWSTGAVTWLLADSATRWLTPGGDIWEFALGTATLTRESTVVELDRSRLTLLVQKSSGIMLLPTDTGFAAITNMTDTKAGPKLVFHYADGKERVYYATGDAHIVDTLSIRSQVTDLLIGASFAFRTYLKFRLDTLPPEVTILRAQLSFTPRTIYRRSDTLKLAVHRLTESYQLRNRYAGYEENAAATTAYIPVEQDTMVSFDITRLVQNWVSHPDSFLNHGLLITAEPEWQRPFRVKLSRSGNTAPKLKIKYILPPPDRFSR</sequence>
<evidence type="ECO:0000313" key="2">
    <source>
        <dbReference type="EMBL" id="HEE18436.1"/>
    </source>
</evidence>
<name>A0A7C1NUJ0_UNCW3</name>
<dbReference type="Gene3D" id="2.60.120.970">
    <property type="match status" value="1"/>
</dbReference>
<dbReference type="EMBL" id="DSTU01000004">
    <property type="protein sequence ID" value="HFJ53499.1"/>
    <property type="molecule type" value="Genomic_DNA"/>
</dbReference>
<accession>A0A7C1NUJ0</accession>
<gene>
    <name evidence="2" type="ORF">ENP62_02655</name>
    <name evidence="1" type="ORF">ENP94_06610</name>
    <name evidence="3" type="ORF">ENS16_02260</name>
</gene>
<reference evidence="1" key="1">
    <citation type="journal article" date="2020" name="mSystems">
        <title>Genome- and Community-Level Interaction Insights into Carbon Utilization and Element Cycling Functions of Hydrothermarchaeota in Hydrothermal Sediment.</title>
        <authorList>
            <person name="Zhou Z."/>
            <person name="Liu Y."/>
            <person name="Xu W."/>
            <person name="Pan J."/>
            <person name="Luo Z.H."/>
            <person name="Li M."/>
        </authorList>
    </citation>
    <scope>NUCLEOTIDE SEQUENCE [LARGE SCALE GENOMIC DNA]</scope>
    <source>
        <strain evidence="2">SpSt-236</strain>
        <strain evidence="1">SpSt-265</strain>
        <strain evidence="3">SpSt-465</strain>
    </source>
</reference>
<dbReference type="EMBL" id="DSKA01000196">
    <property type="protein sequence ID" value="HEE18436.1"/>
    <property type="molecule type" value="Genomic_DNA"/>
</dbReference>
<dbReference type="NCBIfam" id="NF033679">
    <property type="entry name" value="DNRLRE_dom"/>
    <property type="match status" value="1"/>
</dbReference>
<dbReference type="EMBL" id="DSLG01000008">
    <property type="protein sequence ID" value="HEA87660.1"/>
    <property type="molecule type" value="Genomic_DNA"/>
</dbReference>
<evidence type="ECO:0000313" key="3">
    <source>
        <dbReference type="EMBL" id="HFJ53499.1"/>
    </source>
</evidence>
<comment type="caution">
    <text evidence="1">The sequence shown here is derived from an EMBL/GenBank/DDBJ whole genome shotgun (WGS) entry which is preliminary data.</text>
</comment>
<evidence type="ECO:0000313" key="1">
    <source>
        <dbReference type="EMBL" id="HEA87660.1"/>
    </source>
</evidence>